<protein>
    <submittedName>
        <fullName evidence="2">Photolyase/cryptochrome alpha/beta domain-containing protein</fullName>
    </submittedName>
</protein>
<accession>A0AC35TT28</accession>
<evidence type="ECO:0000313" key="2">
    <source>
        <dbReference type="WBParaSite" id="RSKR_0000394700.1"/>
    </source>
</evidence>
<proteinExistence type="predicted"/>
<dbReference type="WBParaSite" id="RSKR_0000394700.1">
    <property type="protein sequence ID" value="RSKR_0000394700.1"/>
    <property type="gene ID" value="RSKR_0000394700"/>
</dbReference>
<name>A0AC35TT28_9BILA</name>
<evidence type="ECO:0000313" key="1">
    <source>
        <dbReference type="Proteomes" id="UP000095286"/>
    </source>
</evidence>
<reference evidence="2" key="1">
    <citation type="submission" date="2016-11" db="UniProtKB">
        <authorList>
            <consortium name="WormBaseParasite"/>
        </authorList>
    </citation>
    <scope>IDENTIFICATION</scope>
    <source>
        <strain evidence="2">KR3021</strain>
    </source>
</reference>
<organism evidence="1 2">
    <name type="scientific">Rhabditophanes sp. KR3021</name>
    <dbReference type="NCBI Taxonomy" id="114890"/>
    <lineage>
        <taxon>Eukaryota</taxon>
        <taxon>Metazoa</taxon>
        <taxon>Ecdysozoa</taxon>
        <taxon>Nematoda</taxon>
        <taxon>Chromadorea</taxon>
        <taxon>Rhabditida</taxon>
        <taxon>Tylenchina</taxon>
        <taxon>Panagrolaimomorpha</taxon>
        <taxon>Strongyloidoidea</taxon>
        <taxon>Alloionematidae</taxon>
        <taxon>Rhabditophanes</taxon>
    </lineage>
</organism>
<dbReference type="Proteomes" id="UP000095286">
    <property type="component" value="Unplaced"/>
</dbReference>
<sequence>SQGQGLDQQTGEVQKSLLLHGIRIFNPKTKEYVPTEVLKKKLNINFAVVFIKDQKAKLKAKIDKLPPDRPAKMIADWDQNFVNKKPAGRPPKGIFEVLPSTPPPPDPPVVLRRSSRIRNQVVY</sequence>